<dbReference type="OrthoDB" id="3251668at2759"/>
<dbReference type="HOGENOM" id="CLU_036330_1_1_1"/>
<dbReference type="RefSeq" id="XP_008716016.1">
    <property type="nucleotide sequence ID" value="XM_008717794.1"/>
</dbReference>
<dbReference type="GeneID" id="19970782"/>
<dbReference type="GO" id="GO:0005634">
    <property type="term" value="C:nucleus"/>
    <property type="evidence" value="ECO:0007669"/>
    <property type="project" value="UniProtKB-SubCell"/>
</dbReference>
<comment type="subcellular location">
    <subcellularLocation>
        <location evidence="1">Nucleus</location>
    </subcellularLocation>
</comment>
<proteinExistence type="predicted"/>
<dbReference type="PANTHER" id="PTHR37534:SF8">
    <property type="entry name" value="ZN(II)2CYS6 TRANSCRIPTION FACTOR (EUROFUNG)"/>
    <property type="match status" value="1"/>
</dbReference>
<evidence type="ECO:0000256" key="2">
    <source>
        <dbReference type="ARBA" id="ARBA00023242"/>
    </source>
</evidence>
<sequence length="507" mass="58316">MVLYQRIESRKLQCPGYDKGLRWDQGVASRGKLKGQSQPVSKAVTQEPSCKVESRPTGQTLLSTIALGHSASPCQNVVDAPLKKTQFEDYEIHRSFLAQSQTSMLRQERWLASQLVSSNMSCRLQNHYQDQVAPKLQWIDAPSNPWRAVLLPLSRSSAALQFAILSFSATHLYVTSMIRSQQSNDMHDLLCHLRLKATENLNAQINRQLGQRYETTKPKASPIIEIIATMLVLCHIEMLMPGSKDWTLHLRACREVCDHERHSLHLSRVAEPIMDFFEKALADLEAFESPSSFMLESDASNCVLTQPAPRDRFWIFLAVVREVTFTERQRYTKSIQGRMNPEVDMRFWLDKVNRARSLAFSHPSFTLDSLQHLRGVFRMVANAHYYAGLVYAYQALTPPTGDTYFVRSSVDSLFFELQSIVEGEKRNFDHDLFWPLFIAGTESGSDKHRQGLVQRYYQHLMASTGFWCNAEALSFLEEYWAADMIPYDNWIRYARSRRTANESFLVY</sequence>
<dbReference type="Pfam" id="PF11951">
    <property type="entry name" value="Fungal_trans_2"/>
    <property type="match status" value="2"/>
</dbReference>
<evidence type="ECO:0000256" key="1">
    <source>
        <dbReference type="ARBA" id="ARBA00004123"/>
    </source>
</evidence>
<keyword evidence="4" id="KW-1185">Reference proteome</keyword>
<dbReference type="Proteomes" id="UP000030752">
    <property type="component" value="Unassembled WGS sequence"/>
</dbReference>
<evidence type="ECO:0000313" key="4">
    <source>
        <dbReference type="Proteomes" id="UP000030752"/>
    </source>
</evidence>
<dbReference type="InParanoid" id="W2RYI9"/>
<dbReference type="PANTHER" id="PTHR37534">
    <property type="entry name" value="TRANSCRIPTIONAL ACTIVATOR PROTEIN UGA3"/>
    <property type="match status" value="1"/>
</dbReference>
<reference evidence="3 4" key="1">
    <citation type="submission" date="2013-03" db="EMBL/GenBank/DDBJ databases">
        <title>The Genome Sequence of Phialophora europaea CBS 101466.</title>
        <authorList>
            <consortium name="The Broad Institute Genomics Platform"/>
            <person name="Cuomo C."/>
            <person name="de Hoog S."/>
            <person name="Gorbushina A."/>
            <person name="Walker B."/>
            <person name="Young S.K."/>
            <person name="Zeng Q."/>
            <person name="Gargeya S."/>
            <person name="Fitzgerald M."/>
            <person name="Haas B."/>
            <person name="Abouelleil A."/>
            <person name="Allen A.W."/>
            <person name="Alvarado L."/>
            <person name="Arachchi H.M."/>
            <person name="Berlin A.M."/>
            <person name="Chapman S.B."/>
            <person name="Gainer-Dewar J."/>
            <person name="Goldberg J."/>
            <person name="Griggs A."/>
            <person name="Gujja S."/>
            <person name="Hansen M."/>
            <person name="Howarth C."/>
            <person name="Imamovic A."/>
            <person name="Ireland A."/>
            <person name="Larimer J."/>
            <person name="McCowan C."/>
            <person name="Murphy C."/>
            <person name="Pearson M."/>
            <person name="Poon T.W."/>
            <person name="Priest M."/>
            <person name="Roberts A."/>
            <person name="Saif S."/>
            <person name="Shea T."/>
            <person name="Sisk P."/>
            <person name="Sykes S."/>
            <person name="Wortman J."/>
            <person name="Nusbaum C."/>
            <person name="Birren B."/>
        </authorList>
    </citation>
    <scope>NUCLEOTIDE SEQUENCE [LARGE SCALE GENOMIC DNA]</scope>
    <source>
        <strain evidence="3 4">CBS 101466</strain>
    </source>
</reference>
<dbReference type="GO" id="GO:0045944">
    <property type="term" value="P:positive regulation of transcription by RNA polymerase II"/>
    <property type="evidence" value="ECO:0007669"/>
    <property type="project" value="TreeGrafter"/>
</dbReference>
<dbReference type="eggNOG" id="ENOG502SI0U">
    <property type="taxonomic scope" value="Eukaryota"/>
</dbReference>
<dbReference type="GO" id="GO:0000976">
    <property type="term" value="F:transcription cis-regulatory region binding"/>
    <property type="evidence" value="ECO:0007669"/>
    <property type="project" value="TreeGrafter"/>
</dbReference>
<protein>
    <submittedName>
        <fullName evidence="3">Uncharacterized protein</fullName>
    </submittedName>
</protein>
<dbReference type="VEuPathDB" id="FungiDB:HMPREF1541_03443"/>
<dbReference type="EMBL" id="KB822719">
    <property type="protein sequence ID" value="ETN41507.1"/>
    <property type="molecule type" value="Genomic_DNA"/>
</dbReference>
<accession>W2RYI9</accession>
<dbReference type="AlphaFoldDB" id="W2RYI9"/>
<evidence type="ECO:0000313" key="3">
    <source>
        <dbReference type="EMBL" id="ETN41507.1"/>
    </source>
</evidence>
<dbReference type="InterPro" id="IPR021858">
    <property type="entry name" value="Fun_TF"/>
</dbReference>
<dbReference type="GO" id="GO:0003700">
    <property type="term" value="F:DNA-binding transcription factor activity"/>
    <property type="evidence" value="ECO:0007669"/>
    <property type="project" value="TreeGrafter"/>
</dbReference>
<gene>
    <name evidence="3" type="ORF">HMPREF1541_03443</name>
</gene>
<name>W2RYI9_CYPE1</name>
<keyword evidence="2" id="KW-0539">Nucleus</keyword>
<organism evidence="3 4">
    <name type="scientific">Cyphellophora europaea (strain CBS 101466)</name>
    <name type="common">Phialophora europaea</name>
    <dbReference type="NCBI Taxonomy" id="1220924"/>
    <lineage>
        <taxon>Eukaryota</taxon>
        <taxon>Fungi</taxon>
        <taxon>Dikarya</taxon>
        <taxon>Ascomycota</taxon>
        <taxon>Pezizomycotina</taxon>
        <taxon>Eurotiomycetes</taxon>
        <taxon>Chaetothyriomycetidae</taxon>
        <taxon>Chaetothyriales</taxon>
        <taxon>Cyphellophoraceae</taxon>
        <taxon>Cyphellophora</taxon>
    </lineage>
</organism>